<dbReference type="Gene3D" id="3.30.70.1450">
    <property type="entry name" value="Regulator of K+ conductance, C-terminal domain"/>
    <property type="match status" value="2"/>
</dbReference>
<dbReference type="SUPFAM" id="SSF51735">
    <property type="entry name" value="NAD(P)-binding Rossmann-fold domains"/>
    <property type="match status" value="2"/>
</dbReference>
<evidence type="ECO:0000256" key="2">
    <source>
        <dbReference type="ARBA" id="ARBA00022448"/>
    </source>
</evidence>
<name>D9QQS8_ACEAZ</name>
<dbReference type="OrthoDB" id="9775180at2"/>
<dbReference type="InterPro" id="IPR003148">
    <property type="entry name" value="RCK_N"/>
</dbReference>
<dbReference type="PANTHER" id="PTHR43833">
    <property type="entry name" value="POTASSIUM CHANNEL PROTEIN 2-RELATED-RELATED"/>
    <property type="match status" value="1"/>
</dbReference>
<dbReference type="RefSeq" id="WP_013278315.1">
    <property type="nucleotide sequence ID" value="NC_014378.1"/>
</dbReference>
<dbReference type="HOGENOM" id="CLU_046525_0_3_9"/>
<evidence type="ECO:0000256" key="3">
    <source>
        <dbReference type="ARBA" id="ARBA00022538"/>
    </source>
</evidence>
<evidence type="ECO:0000313" key="9">
    <source>
        <dbReference type="EMBL" id="ADL12869.1"/>
    </source>
</evidence>
<keyword evidence="6" id="KW-0406">Ion transport</keyword>
<gene>
    <name evidence="9" type="ordered locus">Acear_1356</name>
</gene>
<evidence type="ECO:0000256" key="5">
    <source>
        <dbReference type="ARBA" id="ARBA00023027"/>
    </source>
</evidence>
<feature type="domain" description="RCK N-terminal" evidence="7">
    <location>
        <begin position="245"/>
        <end position="362"/>
    </location>
</feature>
<organism evidence="9 10">
    <name type="scientific">Acetohalobium arabaticum (strain ATCC 49924 / DSM 5501 / Z-7288)</name>
    <dbReference type="NCBI Taxonomy" id="574087"/>
    <lineage>
        <taxon>Bacteria</taxon>
        <taxon>Bacillati</taxon>
        <taxon>Bacillota</taxon>
        <taxon>Clostridia</taxon>
        <taxon>Halanaerobiales</taxon>
        <taxon>Halobacteroidaceae</taxon>
        <taxon>Acetohalobium</taxon>
    </lineage>
</organism>
<protein>
    <recommendedName>
        <fullName evidence="1">Trk system potassium uptake protein TrkA</fullName>
    </recommendedName>
</protein>
<evidence type="ECO:0000256" key="6">
    <source>
        <dbReference type="ARBA" id="ARBA00023065"/>
    </source>
</evidence>
<keyword evidence="2" id="KW-0813">Transport</keyword>
<evidence type="ECO:0000313" key="10">
    <source>
        <dbReference type="Proteomes" id="UP000001661"/>
    </source>
</evidence>
<dbReference type="AlphaFoldDB" id="D9QQS8"/>
<reference evidence="9 10" key="1">
    <citation type="journal article" date="2010" name="Stand. Genomic Sci.">
        <title>Complete genome sequence of Acetohalobium arabaticum type strain (Z-7288).</title>
        <authorList>
            <person name="Sikorski J."/>
            <person name="Lapidus A."/>
            <person name="Chertkov O."/>
            <person name="Lucas S."/>
            <person name="Copeland A."/>
            <person name="Glavina Del Rio T."/>
            <person name="Nolan M."/>
            <person name="Tice H."/>
            <person name="Cheng J.F."/>
            <person name="Han C."/>
            <person name="Brambilla E."/>
            <person name="Pitluck S."/>
            <person name="Liolios K."/>
            <person name="Ivanova N."/>
            <person name="Mavromatis K."/>
            <person name="Mikhailova N."/>
            <person name="Pati A."/>
            <person name="Bruce D."/>
            <person name="Detter C."/>
            <person name="Tapia R."/>
            <person name="Goodwin L."/>
            <person name="Chen A."/>
            <person name="Palaniappan K."/>
            <person name="Land M."/>
            <person name="Hauser L."/>
            <person name="Chang Y.J."/>
            <person name="Jeffries C.D."/>
            <person name="Rohde M."/>
            <person name="Goker M."/>
            <person name="Spring S."/>
            <person name="Woyke T."/>
            <person name="Bristow J."/>
            <person name="Eisen J.A."/>
            <person name="Markowitz V."/>
            <person name="Hugenholtz P."/>
            <person name="Kyrpides N.C."/>
            <person name="Klenk H.P."/>
        </authorList>
    </citation>
    <scope>NUCLEOTIDE SEQUENCE [LARGE SCALE GENOMIC DNA]</scope>
    <source>
        <strain evidence="10">ATCC 49924 / DSM 5501 / Z-7288</strain>
    </source>
</reference>
<feature type="domain" description="RCK C-terminal" evidence="8">
    <location>
        <begin position="159"/>
        <end position="240"/>
    </location>
</feature>
<evidence type="ECO:0000256" key="4">
    <source>
        <dbReference type="ARBA" id="ARBA00022958"/>
    </source>
</evidence>
<feature type="domain" description="RCK N-terminal" evidence="7">
    <location>
        <begin position="18"/>
        <end position="139"/>
    </location>
</feature>
<dbReference type="Gene3D" id="3.40.50.720">
    <property type="entry name" value="NAD(P)-binding Rossmann-like Domain"/>
    <property type="match status" value="2"/>
</dbReference>
<keyword evidence="4" id="KW-0630">Potassium</keyword>
<feature type="domain" description="RCK C-terminal" evidence="8">
    <location>
        <begin position="381"/>
        <end position="462"/>
    </location>
</feature>
<evidence type="ECO:0000259" key="7">
    <source>
        <dbReference type="PROSITE" id="PS51201"/>
    </source>
</evidence>
<dbReference type="KEGG" id="aar:Acear_1356"/>
<dbReference type="Proteomes" id="UP000001661">
    <property type="component" value="Chromosome"/>
</dbReference>
<dbReference type="PROSITE" id="PS51202">
    <property type="entry name" value="RCK_C"/>
    <property type="match status" value="2"/>
</dbReference>
<dbReference type="Pfam" id="PF02254">
    <property type="entry name" value="TrkA_N"/>
    <property type="match status" value="2"/>
</dbReference>
<dbReference type="GO" id="GO:0015079">
    <property type="term" value="F:potassium ion transmembrane transporter activity"/>
    <property type="evidence" value="ECO:0007669"/>
    <property type="project" value="InterPro"/>
</dbReference>
<dbReference type="PRINTS" id="PR00335">
    <property type="entry name" value="KUPTAKETRKA"/>
</dbReference>
<dbReference type="Pfam" id="PF02080">
    <property type="entry name" value="TrkA_C"/>
    <property type="match status" value="1"/>
</dbReference>
<dbReference type="InterPro" id="IPR050721">
    <property type="entry name" value="Trk_Ktr_HKT_K-transport"/>
</dbReference>
<dbReference type="InterPro" id="IPR036721">
    <property type="entry name" value="RCK_C_sf"/>
</dbReference>
<dbReference type="InterPro" id="IPR036291">
    <property type="entry name" value="NAD(P)-bd_dom_sf"/>
</dbReference>
<sequence>MAVAKLKKLKNKLTSSTSKLAIIYGGNELGVQLAEQLTKLERDVVIIDEDPQQLKQIQEKIDVMTLAGSGVDIERLKQVGINRTELMLAVSDNDEKNVLTSIYANRLGVEQIITKVDDYDYLTDNNSLLNDELGIDLIVNPCRIVVDQITNLIRPTMKTGIESFISGKIKLSEMTVTHRSPLAFNRLSEIDLPTNSLVICILRRNRLFIPDGDHKIYPGDTVYILGKKGLRTRLGQFLNKSQRKKEKVVLAGGSNISYQLTKILNQKRTVLTLIEENRTCCEELAEEISDILVLNGRPTNIDLLKEEGIDQADIFVAAGNEDEKNLLTGLVAKKLGAKKVITIVNSLEYSYFSEIVNVDTILTPQILVLEKMLDFLHQGQVDTETILDGQMHLLKTDVPKRIANKQVKVKDLNKSSDLIVGIVNREEKLIIPDGGLELKQNDQLLVFTLAAKSNIKQELFSSF</sequence>
<dbReference type="NCBIfam" id="NF007039">
    <property type="entry name" value="PRK09496.3-2"/>
    <property type="match status" value="1"/>
</dbReference>
<dbReference type="PANTHER" id="PTHR43833:SF5">
    <property type="entry name" value="TRK SYSTEM POTASSIUM UPTAKE PROTEIN TRKA"/>
    <property type="match status" value="1"/>
</dbReference>
<dbReference type="EMBL" id="CP002105">
    <property type="protein sequence ID" value="ADL12869.1"/>
    <property type="molecule type" value="Genomic_DNA"/>
</dbReference>
<evidence type="ECO:0000256" key="1">
    <source>
        <dbReference type="ARBA" id="ARBA00017378"/>
    </source>
</evidence>
<dbReference type="eggNOG" id="COG0569">
    <property type="taxonomic scope" value="Bacteria"/>
</dbReference>
<accession>D9QQS8</accession>
<dbReference type="STRING" id="574087.Acear_1356"/>
<keyword evidence="10" id="KW-1185">Reference proteome</keyword>
<dbReference type="InterPro" id="IPR006036">
    <property type="entry name" value="K_uptake_TrkA"/>
</dbReference>
<keyword evidence="3" id="KW-0633">Potassium transport</keyword>
<evidence type="ECO:0000259" key="8">
    <source>
        <dbReference type="PROSITE" id="PS51202"/>
    </source>
</evidence>
<keyword evidence="5" id="KW-0520">NAD</keyword>
<dbReference type="PROSITE" id="PS51201">
    <property type="entry name" value="RCK_N"/>
    <property type="match status" value="2"/>
</dbReference>
<dbReference type="SUPFAM" id="SSF116726">
    <property type="entry name" value="TrkA C-terminal domain-like"/>
    <property type="match status" value="2"/>
</dbReference>
<dbReference type="InterPro" id="IPR006037">
    <property type="entry name" value="RCK_C"/>
</dbReference>
<proteinExistence type="predicted"/>
<dbReference type="GO" id="GO:0005886">
    <property type="term" value="C:plasma membrane"/>
    <property type="evidence" value="ECO:0007669"/>
    <property type="project" value="InterPro"/>
</dbReference>